<feature type="region of interest" description="Disordered" evidence="5">
    <location>
        <begin position="1"/>
        <end position="59"/>
    </location>
</feature>
<keyword evidence="9" id="KW-1185">Reference proteome</keyword>
<accession>A0AAD2D9Q7</accession>
<dbReference type="InterPro" id="IPR015943">
    <property type="entry name" value="WD40/YVTN_repeat-like_dom_sf"/>
</dbReference>
<dbReference type="InterPro" id="IPR011047">
    <property type="entry name" value="Quinoprotein_ADH-like_sf"/>
</dbReference>
<evidence type="ECO:0000256" key="4">
    <source>
        <dbReference type="PROSITE-ProRule" id="PRU00221"/>
    </source>
</evidence>
<feature type="compositionally biased region" description="Basic and acidic residues" evidence="5">
    <location>
        <begin position="32"/>
        <end position="43"/>
    </location>
</feature>
<feature type="repeat" description="WD" evidence="4">
    <location>
        <begin position="531"/>
        <end position="572"/>
    </location>
</feature>
<dbReference type="PANTHER" id="PTHR13720">
    <property type="entry name" value="WD-40 REPEAT PROTEIN"/>
    <property type="match status" value="1"/>
</dbReference>
<evidence type="ECO:0000256" key="5">
    <source>
        <dbReference type="SAM" id="MobiDB-lite"/>
    </source>
</evidence>
<name>A0AAD2D9Q7_EUPCR</name>
<dbReference type="PROSITE" id="PS50294">
    <property type="entry name" value="WD_REPEATS_REGION"/>
    <property type="match status" value="1"/>
</dbReference>
<dbReference type="Pfam" id="PF03451">
    <property type="entry name" value="HELP"/>
    <property type="match status" value="1"/>
</dbReference>
<protein>
    <submittedName>
        <fullName evidence="8">Uncharacterized protein</fullName>
    </submittedName>
</protein>
<organism evidence="8 9">
    <name type="scientific">Euplotes crassus</name>
    <dbReference type="NCBI Taxonomy" id="5936"/>
    <lineage>
        <taxon>Eukaryota</taxon>
        <taxon>Sar</taxon>
        <taxon>Alveolata</taxon>
        <taxon>Ciliophora</taxon>
        <taxon>Intramacronucleata</taxon>
        <taxon>Spirotrichea</taxon>
        <taxon>Hypotrichia</taxon>
        <taxon>Euplotida</taxon>
        <taxon>Euplotidae</taxon>
        <taxon>Moneuplotes</taxon>
    </lineage>
</organism>
<evidence type="ECO:0000313" key="8">
    <source>
        <dbReference type="EMBL" id="CAI2386404.1"/>
    </source>
</evidence>
<dbReference type="InterPro" id="IPR055439">
    <property type="entry name" value="Beta-prop_EML_1st"/>
</dbReference>
<sequence length="721" mass="79677">MEIEDPDDFEIIDSEEEEVEYSSQDDEEADEENQHMKFDKRTGEAVSAEVFSSEATSSEVMGGGETVNLFEEEEAVGDAFMAVKPWIGAVFEPAEHPDENPDPPDEEYKLEYVFGYRAEDSRNNLHYNSEGKPVYMTAAVGVILDPESNTQTFFGGNEVENQAKQHATDKNNHTNDITAIAISNDRTMACSGQNGSKPTVFIWDATTGEKIRRIVLPKGSREVSGISFSQDGQYIATIDNHNDHRVRVYEVESGDKIFEQNSGTNKIYDLEWSVKEGHNEFSTVGNKHYMVWRPLEGLAKKGVYGGKGKMCSHACVTYDQNGTCYTGGSNSRIYCWRNRSLKKTYKVHGAGFVGAIRYDNGRIFSGGKDGNVIISDPNSGEVERTIEIGALIRSIDIFDSKILIGDREGRIHEANEGDEDVTILMHSHSDGEVWGLSLVDDSTIITSGDDNKVMVWNIDDRAHLNQSIVSNIKKKSRIGKASSLTKYAASKCARAVDVNINGNGNVAVASNAGIVTIRESIEALDETVAEMHDSDEWVEVLTYSPCGMFLACGSHDNNIYIYDVEDGYSLKATCKAHNSYITSVDWSEDSSTLRSVCGAYELLFFDAESGDQDPGGASANVETVWATNTAKFGWCVDGIFPGNTDGTHVNHVDFTKDMSLLLTADDYGLVNFYRNPARKGHTPRSYRAHSEHVVRAKFTSSAEKVVSIGGYDKTIMVWARQ</sequence>
<proteinExistence type="inferred from homology"/>
<feature type="domain" description="EML-like first beta-propeller" evidence="6">
    <location>
        <begin position="172"/>
        <end position="382"/>
    </location>
</feature>
<feature type="repeat" description="WD" evidence="4">
    <location>
        <begin position="686"/>
        <end position="721"/>
    </location>
</feature>
<dbReference type="InterPro" id="IPR005108">
    <property type="entry name" value="HELP"/>
</dbReference>
<dbReference type="InterPro" id="IPR055442">
    <property type="entry name" value="Beta-prop_EML-like_2nd"/>
</dbReference>
<dbReference type="PROSITE" id="PS50082">
    <property type="entry name" value="WD_REPEATS_2"/>
    <property type="match status" value="3"/>
</dbReference>
<dbReference type="PANTHER" id="PTHR13720:SF33">
    <property type="entry name" value="HELP DOMAIN-CONTAINING PROTEIN"/>
    <property type="match status" value="1"/>
</dbReference>
<feature type="domain" description="EML-like second beta-propeller" evidence="7">
    <location>
        <begin position="433"/>
        <end position="718"/>
    </location>
</feature>
<keyword evidence="2 4" id="KW-0853">WD repeat</keyword>
<reference evidence="8" key="1">
    <citation type="submission" date="2023-07" db="EMBL/GenBank/DDBJ databases">
        <authorList>
            <consortium name="AG Swart"/>
            <person name="Singh M."/>
            <person name="Singh A."/>
            <person name="Seah K."/>
            <person name="Emmerich C."/>
        </authorList>
    </citation>
    <scope>NUCLEOTIDE SEQUENCE</scope>
    <source>
        <strain evidence="8">DP1</strain>
    </source>
</reference>
<feature type="compositionally biased region" description="Acidic residues" evidence="5">
    <location>
        <begin position="1"/>
        <end position="31"/>
    </location>
</feature>
<dbReference type="Gene3D" id="2.130.10.10">
    <property type="entry name" value="YVTN repeat-like/Quinoprotein amine dehydrogenase"/>
    <property type="match status" value="2"/>
</dbReference>
<comment type="caution">
    <text evidence="8">The sequence shown here is derived from an EMBL/GenBank/DDBJ whole genome shotgun (WGS) entry which is preliminary data.</text>
</comment>
<dbReference type="SUPFAM" id="SSF50978">
    <property type="entry name" value="WD40 repeat-like"/>
    <property type="match status" value="1"/>
</dbReference>
<dbReference type="Pfam" id="PF23414">
    <property type="entry name" value="Beta-prop_EML_2"/>
    <property type="match status" value="1"/>
</dbReference>
<comment type="similarity">
    <text evidence="1">Belongs to the WD repeat EMAP family.</text>
</comment>
<dbReference type="SMART" id="SM00320">
    <property type="entry name" value="WD40"/>
    <property type="match status" value="9"/>
</dbReference>
<evidence type="ECO:0000256" key="3">
    <source>
        <dbReference type="ARBA" id="ARBA00022737"/>
    </source>
</evidence>
<dbReference type="InterPro" id="IPR050630">
    <property type="entry name" value="WD_repeat_EMAP"/>
</dbReference>
<dbReference type="EMBL" id="CAMPGE010028910">
    <property type="protein sequence ID" value="CAI2386404.1"/>
    <property type="molecule type" value="Genomic_DNA"/>
</dbReference>
<dbReference type="InterPro" id="IPR036322">
    <property type="entry name" value="WD40_repeat_dom_sf"/>
</dbReference>
<feature type="repeat" description="WD" evidence="4">
    <location>
        <begin position="440"/>
        <end position="466"/>
    </location>
</feature>
<dbReference type="GO" id="GO:0008017">
    <property type="term" value="F:microtubule binding"/>
    <property type="evidence" value="ECO:0007669"/>
    <property type="project" value="TreeGrafter"/>
</dbReference>
<dbReference type="InterPro" id="IPR001680">
    <property type="entry name" value="WD40_rpt"/>
</dbReference>
<dbReference type="SUPFAM" id="SSF50998">
    <property type="entry name" value="Quinoprotein alcohol dehydrogenase-like"/>
    <property type="match status" value="1"/>
</dbReference>
<evidence type="ECO:0000313" key="9">
    <source>
        <dbReference type="Proteomes" id="UP001295684"/>
    </source>
</evidence>
<evidence type="ECO:0000259" key="7">
    <source>
        <dbReference type="Pfam" id="PF23414"/>
    </source>
</evidence>
<dbReference type="Pfam" id="PF23409">
    <property type="entry name" value="Beta-prop_EML"/>
    <property type="match status" value="1"/>
</dbReference>
<dbReference type="AlphaFoldDB" id="A0AAD2D9Q7"/>
<keyword evidence="3" id="KW-0677">Repeat</keyword>
<gene>
    <name evidence="8" type="ORF">ECRASSUSDP1_LOCUS28019</name>
</gene>
<evidence type="ECO:0000259" key="6">
    <source>
        <dbReference type="Pfam" id="PF23409"/>
    </source>
</evidence>
<evidence type="ECO:0000256" key="1">
    <source>
        <dbReference type="ARBA" id="ARBA00006489"/>
    </source>
</evidence>
<dbReference type="Proteomes" id="UP001295684">
    <property type="component" value="Unassembled WGS sequence"/>
</dbReference>
<evidence type="ECO:0000256" key="2">
    <source>
        <dbReference type="ARBA" id="ARBA00022574"/>
    </source>
</evidence>